<evidence type="ECO:0008006" key="3">
    <source>
        <dbReference type="Google" id="ProtNLM"/>
    </source>
</evidence>
<organism evidence="1 2">
    <name type="scientific">Microdochium trichocladiopsis</name>
    <dbReference type="NCBI Taxonomy" id="1682393"/>
    <lineage>
        <taxon>Eukaryota</taxon>
        <taxon>Fungi</taxon>
        <taxon>Dikarya</taxon>
        <taxon>Ascomycota</taxon>
        <taxon>Pezizomycotina</taxon>
        <taxon>Sordariomycetes</taxon>
        <taxon>Xylariomycetidae</taxon>
        <taxon>Xylariales</taxon>
        <taxon>Microdochiaceae</taxon>
        <taxon>Microdochium</taxon>
    </lineage>
</organism>
<dbReference type="Proteomes" id="UP000756346">
    <property type="component" value="Unassembled WGS sequence"/>
</dbReference>
<evidence type="ECO:0000313" key="1">
    <source>
        <dbReference type="EMBL" id="KAH7029883.1"/>
    </source>
</evidence>
<reference evidence="1" key="1">
    <citation type="journal article" date="2021" name="Nat. Commun.">
        <title>Genetic determinants of endophytism in the Arabidopsis root mycobiome.</title>
        <authorList>
            <person name="Mesny F."/>
            <person name="Miyauchi S."/>
            <person name="Thiergart T."/>
            <person name="Pickel B."/>
            <person name="Atanasova L."/>
            <person name="Karlsson M."/>
            <person name="Huettel B."/>
            <person name="Barry K.W."/>
            <person name="Haridas S."/>
            <person name="Chen C."/>
            <person name="Bauer D."/>
            <person name="Andreopoulos W."/>
            <person name="Pangilinan J."/>
            <person name="LaButti K."/>
            <person name="Riley R."/>
            <person name="Lipzen A."/>
            <person name="Clum A."/>
            <person name="Drula E."/>
            <person name="Henrissat B."/>
            <person name="Kohler A."/>
            <person name="Grigoriev I.V."/>
            <person name="Martin F.M."/>
            <person name="Hacquard S."/>
        </authorList>
    </citation>
    <scope>NUCLEOTIDE SEQUENCE</scope>
    <source>
        <strain evidence="1">MPI-CAGE-CH-0230</strain>
    </source>
</reference>
<dbReference type="AlphaFoldDB" id="A0A9P8Y531"/>
<dbReference type="RefSeq" id="XP_046012171.1">
    <property type="nucleotide sequence ID" value="XM_046148282.1"/>
</dbReference>
<dbReference type="Gene3D" id="3.30.430.10">
    <property type="entry name" value="Killer Toxin P4, subunit A"/>
    <property type="match status" value="1"/>
</dbReference>
<protein>
    <recommendedName>
        <fullName evidence="3">Killer toxin Kp4 domain-containing protein</fullName>
    </recommendedName>
</protein>
<dbReference type="OrthoDB" id="1896086at2759"/>
<dbReference type="GeneID" id="70177828"/>
<comment type="caution">
    <text evidence="1">The sequence shown here is derived from an EMBL/GenBank/DDBJ whole genome shotgun (WGS) entry which is preliminary data.</text>
</comment>
<dbReference type="InterPro" id="IPR029167">
    <property type="entry name" value="Mug117"/>
</dbReference>
<keyword evidence="2" id="KW-1185">Reference proteome</keyword>
<dbReference type="EMBL" id="JAGTJQ010000006">
    <property type="protein sequence ID" value="KAH7029883.1"/>
    <property type="molecule type" value="Genomic_DNA"/>
</dbReference>
<dbReference type="Pfam" id="PF15474">
    <property type="entry name" value="MU117"/>
    <property type="match status" value="1"/>
</dbReference>
<evidence type="ECO:0000313" key="2">
    <source>
        <dbReference type="Proteomes" id="UP000756346"/>
    </source>
</evidence>
<accession>A0A9P8Y531</accession>
<proteinExistence type="predicted"/>
<name>A0A9P8Y531_9PEZI</name>
<sequence>MSLVIPRISQQLMPELTPLIVPPLSVMVPLISPLMSRVVPQIFQLRGRDLSTLRKRSIGRLTYSLLSDSIRIVYSLPKQDGNCRTPVGWSIECLNWNTVYRMPKVECASFIYILLVPGAKQTMSLHQHRTIKRSSQHLQASQLNIPSLNMQLSKVLLVLSAGGFANADNYSCKGSSQCGKGLLPRFQKAWNYIQDDYIYRAGGYDSGTCSANGFGYGAGIFVKGNGCTAKGGVLKQFYAEIRNRGCEVCGFVDFGNGCQIKLDYVSGCGSS</sequence>
<gene>
    <name evidence="1" type="ORF">B0I36DRAFT_135694</name>
</gene>